<name>A0A0P1EMQ3_9RHOB</name>
<dbReference type="PANTHER" id="PTHR30413">
    <property type="entry name" value="INNER MEMBRANE TRANSPORT PERMEASE"/>
    <property type="match status" value="1"/>
</dbReference>
<evidence type="ECO:0000256" key="6">
    <source>
        <dbReference type="ARBA" id="ARBA00022692"/>
    </source>
</evidence>
<comment type="similarity">
    <text evidence="2 11">Belongs to the ABC-2 integral membrane protein family.</text>
</comment>
<reference evidence="13 14" key="1">
    <citation type="submission" date="2015-09" db="EMBL/GenBank/DDBJ databases">
        <authorList>
            <consortium name="Swine Surveillance"/>
        </authorList>
    </citation>
    <scope>NUCLEOTIDE SEQUENCE [LARGE SCALE GENOMIC DNA]</scope>
    <source>
        <strain evidence="13 14">CECT 7688</strain>
    </source>
</reference>
<dbReference type="AlphaFoldDB" id="A0A0P1EMQ3"/>
<keyword evidence="9" id="KW-0625">Polysaccharide transport</keyword>
<feature type="transmembrane region" description="Helical" evidence="11">
    <location>
        <begin position="80"/>
        <end position="101"/>
    </location>
</feature>
<evidence type="ECO:0000256" key="7">
    <source>
        <dbReference type="ARBA" id="ARBA00022903"/>
    </source>
</evidence>
<dbReference type="GO" id="GO:0140359">
    <property type="term" value="F:ABC-type transporter activity"/>
    <property type="evidence" value="ECO:0007669"/>
    <property type="project" value="InterPro"/>
</dbReference>
<dbReference type="GO" id="GO:0015920">
    <property type="term" value="P:lipopolysaccharide transport"/>
    <property type="evidence" value="ECO:0007669"/>
    <property type="project" value="TreeGrafter"/>
</dbReference>
<dbReference type="STRING" id="321267.SHM7688_00940"/>
<evidence type="ECO:0000256" key="8">
    <source>
        <dbReference type="ARBA" id="ARBA00022989"/>
    </source>
</evidence>
<dbReference type="PRINTS" id="PR00164">
    <property type="entry name" value="ABC2TRNSPORT"/>
</dbReference>
<dbReference type="Proteomes" id="UP000054823">
    <property type="component" value="Unassembled WGS sequence"/>
</dbReference>
<keyword evidence="8 11" id="KW-1133">Transmembrane helix</keyword>
<feature type="transmembrane region" description="Helical" evidence="11">
    <location>
        <begin position="47"/>
        <end position="68"/>
    </location>
</feature>
<evidence type="ECO:0000313" key="13">
    <source>
        <dbReference type="EMBL" id="CUH51503.1"/>
    </source>
</evidence>
<keyword evidence="7" id="KW-0972">Capsule biogenesis/degradation</keyword>
<feature type="transmembrane region" description="Helical" evidence="11">
    <location>
        <begin position="159"/>
        <end position="184"/>
    </location>
</feature>
<evidence type="ECO:0000256" key="5">
    <source>
        <dbReference type="ARBA" id="ARBA00022597"/>
    </source>
</evidence>
<keyword evidence="4 11" id="KW-1003">Cell membrane</keyword>
<evidence type="ECO:0000256" key="11">
    <source>
        <dbReference type="RuleBase" id="RU361157"/>
    </source>
</evidence>
<dbReference type="InterPro" id="IPR013525">
    <property type="entry name" value="ABC2_TM"/>
</dbReference>
<evidence type="ECO:0000256" key="3">
    <source>
        <dbReference type="ARBA" id="ARBA00022448"/>
    </source>
</evidence>
<feature type="domain" description="ABC transmembrane type-2" evidence="12">
    <location>
        <begin position="46"/>
        <end position="267"/>
    </location>
</feature>
<dbReference type="PANTHER" id="PTHR30413:SF10">
    <property type="entry name" value="CAPSULE POLYSACCHARIDE EXPORT INNER-MEMBRANE PROTEIN CTRC"/>
    <property type="match status" value="1"/>
</dbReference>
<evidence type="ECO:0000256" key="1">
    <source>
        <dbReference type="ARBA" id="ARBA00004651"/>
    </source>
</evidence>
<keyword evidence="10 11" id="KW-0472">Membrane</keyword>
<protein>
    <recommendedName>
        <fullName evidence="11">Transport permease protein</fullName>
    </recommendedName>
</protein>
<dbReference type="EMBL" id="CYPW01000006">
    <property type="protein sequence ID" value="CUH51503.1"/>
    <property type="molecule type" value="Genomic_DNA"/>
</dbReference>
<feature type="transmembrane region" description="Helical" evidence="11">
    <location>
        <begin position="190"/>
        <end position="208"/>
    </location>
</feature>
<evidence type="ECO:0000256" key="4">
    <source>
        <dbReference type="ARBA" id="ARBA00022475"/>
    </source>
</evidence>
<dbReference type="InterPro" id="IPR000412">
    <property type="entry name" value="ABC_2_transport"/>
</dbReference>
<accession>A0A0P1EMQ3</accession>
<comment type="subcellular location">
    <subcellularLocation>
        <location evidence="11">Cell inner membrane</location>
        <topology evidence="11">Multi-pass membrane protein</topology>
    </subcellularLocation>
    <subcellularLocation>
        <location evidence="1">Cell membrane</location>
        <topology evidence="1">Multi-pass membrane protein</topology>
    </subcellularLocation>
</comment>
<dbReference type="Pfam" id="PF01061">
    <property type="entry name" value="ABC2_membrane"/>
    <property type="match status" value="1"/>
</dbReference>
<dbReference type="PROSITE" id="PS51012">
    <property type="entry name" value="ABC_TM2"/>
    <property type="match status" value="1"/>
</dbReference>
<gene>
    <name evidence="13" type="primary">kpsM_1</name>
    <name evidence="13" type="ORF">SHM7688_00940</name>
</gene>
<evidence type="ECO:0000256" key="10">
    <source>
        <dbReference type="ARBA" id="ARBA00023136"/>
    </source>
</evidence>
<evidence type="ECO:0000313" key="14">
    <source>
        <dbReference type="Proteomes" id="UP000054823"/>
    </source>
</evidence>
<dbReference type="GO" id="GO:0015774">
    <property type="term" value="P:polysaccharide transport"/>
    <property type="evidence" value="ECO:0007669"/>
    <property type="project" value="UniProtKB-KW"/>
</dbReference>
<feature type="transmembrane region" description="Helical" evidence="11">
    <location>
        <begin position="243"/>
        <end position="264"/>
    </location>
</feature>
<keyword evidence="3 11" id="KW-0813">Transport</keyword>
<keyword evidence="5" id="KW-0762">Sugar transport</keyword>
<keyword evidence="14" id="KW-1185">Reference proteome</keyword>
<evidence type="ECO:0000256" key="2">
    <source>
        <dbReference type="ARBA" id="ARBA00007783"/>
    </source>
</evidence>
<organism evidence="13 14">
    <name type="scientific">Shimia marina</name>
    <dbReference type="NCBI Taxonomy" id="321267"/>
    <lineage>
        <taxon>Bacteria</taxon>
        <taxon>Pseudomonadati</taxon>
        <taxon>Pseudomonadota</taxon>
        <taxon>Alphaproteobacteria</taxon>
        <taxon>Rhodobacterales</taxon>
        <taxon>Roseobacteraceae</taxon>
    </lineage>
</organism>
<evidence type="ECO:0000259" key="12">
    <source>
        <dbReference type="PROSITE" id="PS51012"/>
    </source>
</evidence>
<proteinExistence type="inferred from homology"/>
<evidence type="ECO:0000256" key="9">
    <source>
        <dbReference type="ARBA" id="ARBA00023047"/>
    </source>
</evidence>
<dbReference type="OrthoDB" id="8479094at2"/>
<dbReference type="InterPro" id="IPR047817">
    <property type="entry name" value="ABC2_TM_bact-type"/>
</dbReference>
<feature type="transmembrane region" description="Helical" evidence="11">
    <location>
        <begin position="121"/>
        <end position="147"/>
    </location>
</feature>
<sequence>MPADQAQSLSQVQKPAQGVKRSFASFRAISALILREMSTRYGRSPGGYVWAIMEPLGGILLLSLGFSLVMRTPALGNSFLLFYATGVLPFSLYNMLSGNVMRSLFFSKALLQYPAVTWADAIIARFILTALTQLMVMFILVAGILLVTKTRVILEFNPIVVSVLLSMLLGTGVGVLNCAIFGLFPVWAQVWSILNRPLFIASGIFFLIDDLPPVVQDILWWNPVAHVVSLMRTGFYPTYRTEFVNITFVLTVGIVTLFLGIVLVKRYHRDILNSR</sequence>
<keyword evidence="6 11" id="KW-0812">Transmembrane</keyword>
<dbReference type="GO" id="GO:0043190">
    <property type="term" value="C:ATP-binding cassette (ABC) transporter complex"/>
    <property type="evidence" value="ECO:0007669"/>
    <property type="project" value="InterPro"/>
</dbReference>